<dbReference type="OrthoDB" id="9801934at2"/>
<dbReference type="PATRIC" id="fig|931276.5.peg.4102"/>
<feature type="domain" description="PurM-like N-terminal" evidence="2">
    <location>
        <begin position="37"/>
        <end position="150"/>
    </location>
</feature>
<dbReference type="SUPFAM" id="SSF56042">
    <property type="entry name" value="PurM C-terminal domain-like"/>
    <property type="match status" value="1"/>
</dbReference>
<organism evidence="4 5">
    <name type="scientific">Clostridium saccharoperbutylacetonicum N1-4(HMT)</name>
    <dbReference type="NCBI Taxonomy" id="931276"/>
    <lineage>
        <taxon>Bacteria</taxon>
        <taxon>Bacillati</taxon>
        <taxon>Bacillota</taxon>
        <taxon>Clostridia</taxon>
        <taxon>Eubacteriales</taxon>
        <taxon>Clostridiaceae</taxon>
        <taxon>Clostridium</taxon>
    </lineage>
</organism>
<dbReference type="Proteomes" id="UP000011728">
    <property type="component" value="Chromosome"/>
</dbReference>
<sequence length="336" mass="35961">MEERISLSHGSGGKQTNNLINDLFIKYFNNEIISEMNDSAQISLDGSKRIAVTTDSFVVNPIFFNGGDIGKLAVCGTVNDLAMSGAKPLYLTSAFIIEEGFEIEKLEMIVKSMADAAEEAKIQIVAGDTKVVEKGGVDGVFINTSGIGTIYENTNIKAYNAMAGDVVIVNGTLGDHGMTIMCQRSGIDIEGELKSDCAPLNSLVDSMLEVCSDIHVLRDATRGGVAAVLNEIAEMSKVSIELDESSIPISEEVKGSCELLGLDPLYIANEGKLCCFVSEAYANQVLEAMKKHSLGANAAIIGRVIEQVPQKVYLKTIIGGKRIVDMPSGQQLPRIC</sequence>
<feature type="domain" description="PurM-like C-terminal" evidence="3">
    <location>
        <begin position="163"/>
        <end position="312"/>
    </location>
</feature>
<protein>
    <submittedName>
        <fullName evidence="4">Hydrogenase expression/formation protein HypE</fullName>
    </submittedName>
</protein>
<dbReference type="EMBL" id="CP004121">
    <property type="protein sequence ID" value="AGF57822.1"/>
    <property type="molecule type" value="Genomic_DNA"/>
</dbReference>
<dbReference type="GO" id="GO:0051604">
    <property type="term" value="P:protein maturation"/>
    <property type="evidence" value="ECO:0007669"/>
    <property type="project" value="TreeGrafter"/>
</dbReference>
<name>M1N315_9CLOT</name>
<dbReference type="PANTHER" id="PTHR30303:SF0">
    <property type="entry name" value="CARBAMOYL DEHYDRATASE HYPE"/>
    <property type="match status" value="1"/>
</dbReference>
<evidence type="ECO:0000313" key="5">
    <source>
        <dbReference type="Proteomes" id="UP000011728"/>
    </source>
</evidence>
<dbReference type="RefSeq" id="WP_015394133.1">
    <property type="nucleotide sequence ID" value="NC_020291.1"/>
</dbReference>
<dbReference type="PANTHER" id="PTHR30303">
    <property type="entry name" value="HYDROGENASE ISOENZYMES FORMATION PROTEIN HYPE"/>
    <property type="match status" value="1"/>
</dbReference>
<dbReference type="Gene3D" id="3.30.1330.10">
    <property type="entry name" value="PurM-like, N-terminal domain"/>
    <property type="match status" value="1"/>
</dbReference>
<dbReference type="SUPFAM" id="SSF55326">
    <property type="entry name" value="PurM N-terminal domain-like"/>
    <property type="match status" value="1"/>
</dbReference>
<evidence type="ECO:0000259" key="2">
    <source>
        <dbReference type="Pfam" id="PF00586"/>
    </source>
</evidence>
<dbReference type="KEGG" id="csr:Cspa_c40690"/>
<evidence type="ECO:0000256" key="1">
    <source>
        <dbReference type="ARBA" id="ARBA00006243"/>
    </source>
</evidence>
<dbReference type="InterPro" id="IPR011854">
    <property type="entry name" value="HypE"/>
</dbReference>
<dbReference type="eggNOG" id="COG0309">
    <property type="taxonomic scope" value="Bacteria"/>
</dbReference>
<dbReference type="AlphaFoldDB" id="M1N315"/>
<dbReference type="InterPro" id="IPR010918">
    <property type="entry name" value="PurM-like_C_dom"/>
</dbReference>
<evidence type="ECO:0000259" key="3">
    <source>
        <dbReference type="Pfam" id="PF02769"/>
    </source>
</evidence>
<dbReference type="PIRSF" id="PIRSF005644">
    <property type="entry name" value="Hdrgns_mtr_HypE"/>
    <property type="match status" value="1"/>
</dbReference>
<comment type="similarity">
    <text evidence="1">Belongs to the HypE family.</text>
</comment>
<dbReference type="InterPro" id="IPR036676">
    <property type="entry name" value="PurM-like_C_sf"/>
</dbReference>
<dbReference type="InterPro" id="IPR036921">
    <property type="entry name" value="PurM-like_N_sf"/>
</dbReference>
<dbReference type="NCBIfam" id="TIGR02124">
    <property type="entry name" value="hypE"/>
    <property type="match status" value="1"/>
</dbReference>
<dbReference type="STRING" id="36745.CLSAP_38350"/>
<proteinExistence type="inferred from homology"/>
<dbReference type="Pfam" id="PF00586">
    <property type="entry name" value="AIRS"/>
    <property type="match status" value="1"/>
</dbReference>
<accession>M1N315</accession>
<dbReference type="CDD" id="cd02197">
    <property type="entry name" value="HypE"/>
    <property type="match status" value="1"/>
</dbReference>
<dbReference type="InterPro" id="IPR016188">
    <property type="entry name" value="PurM-like_N"/>
</dbReference>
<reference evidence="4 5" key="1">
    <citation type="submission" date="2013-02" db="EMBL/GenBank/DDBJ databases">
        <title>Genome sequence of Clostridium saccharoperbutylacetonicum N1-4(HMT).</title>
        <authorList>
            <person name="Poehlein A."/>
            <person name="Daniel R."/>
        </authorList>
    </citation>
    <scope>NUCLEOTIDE SEQUENCE [LARGE SCALE GENOMIC DNA]</scope>
    <source>
        <strain evidence="5">N1-4(HMT)</strain>
    </source>
</reference>
<evidence type="ECO:0000313" key="4">
    <source>
        <dbReference type="EMBL" id="AGF57822.1"/>
    </source>
</evidence>
<keyword evidence="5" id="KW-1185">Reference proteome</keyword>
<gene>
    <name evidence="4" type="primary">hypE</name>
    <name evidence="4" type="ORF">Cspa_c40690</name>
</gene>
<dbReference type="HOGENOM" id="CLU_049733_0_0_9"/>
<dbReference type="Gene3D" id="3.90.650.10">
    <property type="entry name" value="PurM-like C-terminal domain"/>
    <property type="match status" value="1"/>
</dbReference>
<dbReference type="Pfam" id="PF02769">
    <property type="entry name" value="AIRS_C"/>
    <property type="match status" value="1"/>
</dbReference>